<dbReference type="Proteomes" id="UP000050454">
    <property type="component" value="Unassembled WGS sequence"/>
</dbReference>
<evidence type="ECO:0000313" key="4">
    <source>
        <dbReference type="Proteomes" id="UP000050454"/>
    </source>
</evidence>
<keyword evidence="2" id="KW-0732">Signal</keyword>
<dbReference type="STRING" id="1605367.AFM12_01020"/>
<proteinExistence type="predicted"/>
<dbReference type="OrthoDB" id="1522390at2"/>
<reference evidence="3 4" key="1">
    <citation type="submission" date="2015-07" db="EMBL/GenBank/DDBJ databases">
        <title>The draft genome sequence of Leadbetterella sp. JN14-9.</title>
        <authorList>
            <person name="Liu Y."/>
            <person name="Du J."/>
            <person name="Shao Z."/>
        </authorList>
    </citation>
    <scope>NUCLEOTIDE SEQUENCE [LARGE SCALE GENOMIC DNA]</scope>
    <source>
        <strain evidence="3 4">JN14-9</strain>
    </source>
</reference>
<sequence>MKIKLVLLLFSFSFLDSNAQEFLDVAGGNASIVNTGTTKLEILSKSPSGSAGVGFGDDNTVKAVTGYSGGDDLFKINHTPELTSNHLTIDNSGMIGLNSVPANARLFIKHNSTSGLSGSAHLELQETGPSDFARLKFTNEGNTAQWTMAARSEDGSALLNFFYNDGTDFANILSLDGDLFRVGIRQTEPEAYLHIRQVDANVDALILENDDQTGGEKWGLRIEDDDLEFRFEGDLRAYISSATGAYTAVPPVSSASNLRKASGTSEDEIMNTISQFDLRNPEDLKEMETVLPGLFHQAEGSENLLLDYSQLNVISLSALKKQKALYEKQSEQLIEIDQKTKSLESRLAKLEETLNRN</sequence>
<dbReference type="EMBL" id="LGTQ01000005">
    <property type="protein sequence ID" value="KPM49243.1"/>
    <property type="molecule type" value="Genomic_DNA"/>
</dbReference>
<evidence type="ECO:0000256" key="1">
    <source>
        <dbReference type="SAM" id="Coils"/>
    </source>
</evidence>
<feature type="chain" id="PRO_5006135735" description="Peptidase S74 domain-containing protein" evidence="2">
    <location>
        <begin position="20"/>
        <end position="357"/>
    </location>
</feature>
<accession>A0A0P7BEP1</accession>
<organism evidence="3 4">
    <name type="scientific">Jiulongibacter sediminis</name>
    <dbReference type="NCBI Taxonomy" id="1605367"/>
    <lineage>
        <taxon>Bacteria</taxon>
        <taxon>Pseudomonadati</taxon>
        <taxon>Bacteroidota</taxon>
        <taxon>Cytophagia</taxon>
        <taxon>Cytophagales</taxon>
        <taxon>Leadbetterellaceae</taxon>
        <taxon>Jiulongibacter</taxon>
    </lineage>
</organism>
<dbReference type="RefSeq" id="WP_055143286.1">
    <property type="nucleotide sequence ID" value="NZ_JXSZ01000005.1"/>
</dbReference>
<evidence type="ECO:0008006" key="5">
    <source>
        <dbReference type="Google" id="ProtNLM"/>
    </source>
</evidence>
<name>A0A0P7BEP1_9BACT</name>
<dbReference type="AlphaFoldDB" id="A0A0P7BEP1"/>
<feature type="coiled-coil region" evidence="1">
    <location>
        <begin position="316"/>
        <end position="353"/>
    </location>
</feature>
<keyword evidence="1" id="KW-0175">Coiled coil</keyword>
<evidence type="ECO:0000313" key="3">
    <source>
        <dbReference type="EMBL" id="KPM49243.1"/>
    </source>
</evidence>
<feature type="signal peptide" evidence="2">
    <location>
        <begin position="1"/>
        <end position="19"/>
    </location>
</feature>
<evidence type="ECO:0000256" key="2">
    <source>
        <dbReference type="SAM" id="SignalP"/>
    </source>
</evidence>
<keyword evidence="4" id="KW-1185">Reference proteome</keyword>
<comment type="caution">
    <text evidence="3">The sequence shown here is derived from an EMBL/GenBank/DDBJ whole genome shotgun (WGS) entry which is preliminary data.</text>
</comment>
<gene>
    <name evidence="3" type="ORF">AFM12_01020</name>
</gene>
<protein>
    <recommendedName>
        <fullName evidence="5">Peptidase S74 domain-containing protein</fullName>
    </recommendedName>
</protein>